<dbReference type="Proteomes" id="UP000295711">
    <property type="component" value="Unassembled WGS sequence"/>
</dbReference>
<keyword evidence="3" id="KW-1185">Reference proteome</keyword>
<dbReference type="InterPro" id="IPR003425">
    <property type="entry name" value="CCB3/YggT"/>
</dbReference>
<reference evidence="2 3" key="1">
    <citation type="submission" date="2019-03" db="EMBL/GenBank/DDBJ databases">
        <title>Genomic Encyclopedia of Type Strains, Phase IV (KMG-IV): sequencing the most valuable type-strain genomes for metagenomic binning, comparative biology and taxonomic classification.</title>
        <authorList>
            <person name="Goeker M."/>
        </authorList>
    </citation>
    <scope>NUCLEOTIDE SEQUENCE [LARGE SCALE GENOMIC DNA]</scope>
    <source>
        <strain evidence="2 3">DSM 28559</strain>
    </source>
</reference>
<evidence type="ECO:0000256" key="1">
    <source>
        <dbReference type="SAM" id="Phobius"/>
    </source>
</evidence>
<proteinExistence type="predicted"/>
<name>A0A4R2LF52_9FIRM</name>
<keyword evidence="1" id="KW-0812">Transmembrane</keyword>
<dbReference type="GO" id="GO:0016020">
    <property type="term" value="C:membrane"/>
    <property type="evidence" value="ECO:0007669"/>
    <property type="project" value="InterPro"/>
</dbReference>
<dbReference type="RefSeq" id="WP_132087117.1">
    <property type="nucleotide sequence ID" value="NZ_JANKAQ010000005.1"/>
</dbReference>
<organism evidence="2 3">
    <name type="scientific">Frisingicoccus caecimuris</name>
    <dbReference type="NCBI Taxonomy" id="1796636"/>
    <lineage>
        <taxon>Bacteria</taxon>
        <taxon>Bacillati</taxon>
        <taxon>Bacillota</taxon>
        <taxon>Clostridia</taxon>
        <taxon>Lachnospirales</taxon>
        <taxon>Lachnospiraceae</taxon>
        <taxon>Frisingicoccus</taxon>
    </lineage>
</organism>
<feature type="transmembrane region" description="Helical" evidence="1">
    <location>
        <begin position="69"/>
        <end position="88"/>
    </location>
</feature>
<accession>A0A4R2LF52</accession>
<gene>
    <name evidence="2" type="ORF">EV212_10151</name>
</gene>
<dbReference type="EMBL" id="SLXA01000001">
    <property type="protein sequence ID" value="TCO86271.1"/>
    <property type="molecule type" value="Genomic_DNA"/>
</dbReference>
<evidence type="ECO:0000313" key="3">
    <source>
        <dbReference type="Proteomes" id="UP000295711"/>
    </source>
</evidence>
<sequence length="89" mass="10444">MDHLFIYIISIGYWFFQVIKIALTAYIILTWLPFFPKLQTVMTDIMNPLLTPVRRLLNRSVFHTRGLDLSPIILYLLVVYGAQLCISLR</sequence>
<keyword evidence="1" id="KW-0472">Membrane</keyword>
<dbReference type="Pfam" id="PF02325">
    <property type="entry name" value="CCB3_YggT"/>
    <property type="match status" value="1"/>
</dbReference>
<protein>
    <submittedName>
        <fullName evidence="2">YGGT family protein</fullName>
    </submittedName>
</protein>
<comment type="caution">
    <text evidence="2">The sequence shown here is derived from an EMBL/GenBank/DDBJ whole genome shotgun (WGS) entry which is preliminary data.</text>
</comment>
<keyword evidence="1" id="KW-1133">Transmembrane helix</keyword>
<evidence type="ECO:0000313" key="2">
    <source>
        <dbReference type="EMBL" id="TCO86271.1"/>
    </source>
</evidence>
<feature type="transmembrane region" description="Helical" evidence="1">
    <location>
        <begin position="12"/>
        <end position="34"/>
    </location>
</feature>
<dbReference type="AlphaFoldDB" id="A0A4R2LF52"/>